<comment type="caution">
    <text evidence="4">Lacks conserved residue(s) required for the propagation of feature annotation.</text>
</comment>
<dbReference type="STRING" id="139420.A0A371DCP6"/>
<feature type="binding site" evidence="4">
    <location>
        <begin position="180"/>
        <end position="181"/>
    </location>
    <ligand>
        <name>S-adenosyl-L-methionine</name>
        <dbReference type="ChEBI" id="CHEBI:59789"/>
    </ligand>
</feature>
<comment type="subunit">
    <text evidence="4">Component of a multi-subunit COQ enzyme complex, composed of at least COQ3, COQ4, COQ5, COQ6, COQ7 and COQ9.</text>
</comment>
<dbReference type="PANTHER" id="PTHR43591:SF24">
    <property type="entry name" value="2-METHOXY-6-POLYPRENYL-1,4-BENZOQUINOL METHYLASE, MITOCHONDRIAL"/>
    <property type="match status" value="1"/>
</dbReference>
<protein>
    <recommendedName>
        <fullName evidence="4">2-methoxy-6-polyprenyl-1,4-benzoquinol methylase, mitochondrial</fullName>
        <ecNumber evidence="4">2.1.1.201</ecNumber>
    </recommendedName>
    <alternativeName>
        <fullName evidence="4">Ubiquinone biosynthesis methyltransferase COQ5</fullName>
    </alternativeName>
</protein>
<sequence>MHRTLRLANPRPFLSTARTQPRHLAAVRHNHQNASPTPTASSASSANVNTNHDQRTTHFGFQTVPEAAKESLVRDVFEKVASSYDLMNDAMSMGVHRLWKDDFVARLKPGARGPLRCIDVAGGTGDIALRILDYARENYADRETSVDVVDINPEMLKEGFKRFKKTMYHNTPQIAFKEANAQAMPESEFPSNTYDLYTIAFGIRNCTSVPDVLKEAYRVLKPGGTFACLEFSRVNNPLFRSIYDQYSFSVIPLLGTLLAGDRASYQYLVESIRRFPPQPEFAKMIQDAGFATGALHEGKGGAWIDLWDGIASIHTGVKL</sequence>
<evidence type="ECO:0000313" key="6">
    <source>
        <dbReference type="EMBL" id="RDX50270.1"/>
    </source>
</evidence>
<reference evidence="6 7" key="1">
    <citation type="journal article" date="2018" name="Biotechnol. Biofuels">
        <title>Integrative visual omics of the white-rot fungus Polyporus brumalis exposes the biotechnological potential of its oxidative enzymes for delignifying raw plant biomass.</title>
        <authorList>
            <person name="Miyauchi S."/>
            <person name="Rancon A."/>
            <person name="Drula E."/>
            <person name="Hage H."/>
            <person name="Chaduli D."/>
            <person name="Favel A."/>
            <person name="Grisel S."/>
            <person name="Henrissat B."/>
            <person name="Herpoel-Gimbert I."/>
            <person name="Ruiz-Duenas F.J."/>
            <person name="Chevret D."/>
            <person name="Hainaut M."/>
            <person name="Lin J."/>
            <person name="Wang M."/>
            <person name="Pangilinan J."/>
            <person name="Lipzen A."/>
            <person name="Lesage-Meessen L."/>
            <person name="Navarro D."/>
            <person name="Riley R."/>
            <person name="Grigoriev I.V."/>
            <person name="Zhou S."/>
            <person name="Raouche S."/>
            <person name="Rosso M.N."/>
        </authorList>
    </citation>
    <scope>NUCLEOTIDE SEQUENCE [LARGE SCALE GENOMIC DNA]</scope>
    <source>
        <strain evidence="6 7">BRFM 1820</strain>
    </source>
</reference>
<dbReference type="Pfam" id="PF01209">
    <property type="entry name" value="Ubie_methyltran"/>
    <property type="match status" value="1"/>
</dbReference>
<feature type="binding site" evidence="4">
    <location>
        <position position="150"/>
    </location>
    <ligand>
        <name>S-adenosyl-L-methionine</name>
        <dbReference type="ChEBI" id="CHEBI:59789"/>
    </ligand>
</feature>
<dbReference type="CDD" id="cd02440">
    <property type="entry name" value="AdoMet_MTases"/>
    <property type="match status" value="1"/>
</dbReference>
<dbReference type="GO" id="GO:0008425">
    <property type="term" value="F:2-methoxy-6-polyprenyl-1,4-benzoquinol methyltransferase activity"/>
    <property type="evidence" value="ECO:0007669"/>
    <property type="project" value="UniProtKB-UniRule"/>
</dbReference>
<comment type="subcellular location">
    <subcellularLocation>
        <location evidence="4">Mitochondrion inner membrane</location>
        <topology evidence="4">Peripheral membrane protein</topology>
        <orientation evidence="4">Matrix side</orientation>
    </subcellularLocation>
</comment>
<dbReference type="UniPathway" id="UPA00232"/>
<dbReference type="PROSITE" id="PS01184">
    <property type="entry name" value="UBIE_2"/>
    <property type="match status" value="1"/>
</dbReference>
<dbReference type="HAMAP" id="MF_01813">
    <property type="entry name" value="MenG_UbiE_methyltr"/>
    <property type="match status" value="1"/>
</dbReference>
<dbReference type="SUPFAM" id="SSF53335">
    <property type="entry name" value="S-adenosyl-L-methionine-dependent methyltransferases"/>
    <property type="match status" value="1"/>
</dbReference>
<feature type="binding site" evidence="4">
    <location>
        <position position="124"/>
    </location>
    <ligand>
        <name>S-adenosyl-L-methionine</name>
        <dbReference type="ChEBI" id="CHEBI:59789"/>
    </ligand>
</feature>
<keyword evidence="4" id="KW-0831">Ubiquinone biosynthesis</keyword>
<evidence type="ECO:0000256" key="2">
    <source>
        <dbReference type="ARBA" id="ARBA00022679"/>
    </source>
</evidence>
<keyword evidence="4" id="KW-0472">Membrane</keyword>
<feature type="region of interest" description="Disordered" evidence="5">
    <location>
        <begin position="30"/>
        <end position="53"/>
    </location>
</feature>
<keyword evidence="1 4" id="KW-0489">Methyltransferase</keyword>
<evidence type="ECO:0000313" key="7">
    <source>
        <dbReference type="Proteomes" id="UP000256964"/>
    </source>
</evidence>
<proteinExistence type="inferred from homology"/>
<evidence type="ECO:0000256" key="3">
    <source>
        <dbReference type="ARBA" id="ARBA00022691"/>
    </source>
</evidence>
<dbReference type="NCBIfam" id="TIGR01934">
    <property type="entry name" value="MenG_MenH_UbiE"/>
    <property type="match status" value="1"/>
</dbReference>
<dbReference type="Gene3D" id="3.40.50.150">
    <property type="entry name" value="Vaccinia Virus protein VP39"/>
    <property type="match status" value="1"/>
</dbReference>
<accession>A0A371DCP6</accession>
<evidence type="ECO:0000256" key="1">
    <source>
        <dbReference type="ARBA" id="ARBA00022603"/>
    </source>
</evidence>
<dbReference type="AlphaFoldDB" id="A0A371DCP6"/>
<feature type="compositionally biased region" description="Low complexity" evidence="5">
    <location>
        <begin position="34"/>
        <end position="46"/>
    </location>
</feature>
<organism evidence="6 7">
    <name type="scientific">Lentinus brumalis</name>
    <dbReference type="NCBI Taxonomy" id="2498619"/>
    <lineage>
        <taxon>Eukaryota</taxon>
        <taxon>Fungi</taxon>
        <taxon>Dikarya</taxon>
        <taxon>Basidiomycota</taxon>
        <taxon>Agaricomycotina</taxon>
        <taxon>Agaricomycetes</taxon>
        <taxon>Polyporales</taxon>
        <taxon>Polyporaceae</taxon>
        <taxon>Lentinus</taxon>
    </lineage>
</organism>
<comment type="pathway">
    <text evidence="4">Cofactor biosynthesis; ubiquinone biosynthesis.</text>
</comment>
<evidence type="ECO:0000256" key="4">
    <source>
        <dbReference type="HAMAP-Rule" id="MF_03191"/>
    </source>
</evidence>
<dbReference type="GO" id="GO:0032259">
    <property type="term" value="P:methylation"/>
    <property type="evidence" value="ECO:0007669"/>
    <property type="project" value="UniProtKB-KW"/>
</dbReference>
<keyword evidence="4" id="KW-0496">Mitochondrion</keyword>
<dbReference type="Proteomes" id="UP000256964">
    <property type="component" value="Unassembled WGS sequence"/>
</dbReference>
<evidence type="ECO:0000256" key="5">
    <source>
        <dbReference type="SAM" id="MobiDB-lite"/>
    </source>
</evidence>
<dbReference type="EC" id="2.1.1.201" evidence="4"/>
<dbReference type="PROSITE" id="PS01183">
    <property type="entry name" value="UBIE_1"/>
    <property type="match status" value="1"/>
</dbReference>
<dbReference type="InterPro" id="IPR023576">
    <property type="entry name" value="UbiE/COQ5_MeTrFase_CS"/>
</dbReference>
<keyword evidence="7" id="KW-1185">Reference proteome</keyword>
<comment type="similarity">
    <text evidence="4">Belongs to the class I-like SAM-binding methyltransferase superfamily. MenG/UbiE family.</text>
</comment>
<keyword evidence="4" id="KW-0999">Mitochondrion inner membrane</keyword>
<dbReference type="InterPro" id="IPR029063">
    <property type="entry name" value="SAM-dependent_MTases_sf"/>
</dbReference>
<dbReference type="PROSITE" id="PS51608">
    <property type="entry name" value="SAM_MT_UBIE"/>
    <property type="match status" value="1"/>
</dbReference>
<dbReference type="OrthoDB" id="6329284at2759"/>
<dbReference type="EMBL" id="KZ857400">
    <property type="protein sequence ID" value="RDX50270.1"/>
    <property type="molecule type" value="Genomic_DNA"/>
</dbReference>
<gene>
    <name evidence="4" type="primary">COQ5</name>
    <name evidence="6" type="ORF">OH76DRAFT_1402723</name>
</gene>
<dbReference type="InterPro" id="IPR004033">
    <property type="entry name" value="UbiE/COQ5_MeTrFase"/>
</dbReference>
<comment type="catalytic activity">
    <reaction evidence="4">
        <text>a 2-methoxy-6-(all-trans-polyprenyl)benzene-1,4-diol + S-adenosyl-L-methionine = a 5-methoxy-2-methyl-3-(all-trans-polyprenyl)benzene-1,4-diol + S-adenosyl-L-homocysteine + H(+)</text>
        <dbReference type="Rhea" id="RHEA:28286"/>
        <dbReference type="Rhea" id="RHEA-COMP:10858"/>
        <dbReference type="Rhea" id="RHEA-COMP:10859"/>
        <dbReference type="ChEBI" id="CHEBI:15378"/>
        <dbReference type="ChEBI" id="CHEBI:57856"/>
        <dbReference type="ChEBI" id="CHEBI:59789"/>
        <dbReference type="ChEBI" id="CHEBI:84166"/>
        <dbReference type="ChEBI" id="CHEBI:84167"/>
        <dbReference type="EC" id="2.1.1.201"/>
    </reaction>
</comment>
<comment type="function">
    <text evidence="4">Methyltransferase required for the conversion of 2-polyprenyl-6-methoxy-1,4-benzoquinol (DDMQH2) to 2-polyprenyl-3-methyl-6-methoxy-1,4-benzoquinol (DMQH2).</text>
</comment>
<dbReference type="GO" id="GO:0031314">
    <property type="term" value="C:extrinsic component of mitochondrial inner membrane"/>
    <property type="evidence" value="ECO:0007669"/>
    <property type="project" value="UniProtKB-UniRule"/>
</dbReference>
<dbReference type="PANTHER" id="PTHR43591">
    <property type="entry name" value="METHYLTRANSFERASE"/>
    <property type="match status" value="1"/>
</dbReference>
<keyword evidence="3 4" id="KW-0949">S-adenosyl-L-methionine</keyword>
<keyword evidence="2 4" id="KW-0808">Transferase</keyword>
<name>A0A371DCP6_9APHY</name>